<evidence type="ECO:0000313" key="3">
    <source>
        <dbReference type="Proteomes" id="UP000887568"/>
    </source>
</evidence>
<dbReference type="OrthoDB" id="6132182at2759"/>
<feature type="chain" id="PRO_5036778637" evidence="1">
    <location>
        <begin position="24"/>
        <end position="221"/>
    </location>
</feature>
<name>A0A913ZMS1_PATMI</name>
<keyword evidence="1" id="KW-0732">Signal</keyword>
<dbReference type="RefSeq" id="XP_038053042.1">
    <property type="nucleotide sequence ID" value="XM_038197114.1"/>
</dbReference>
<dbReference type="GeneID" id="119725635"/>
<keyword evidence="3" id="KW-1185">Reference proteome</keyword>
<feature type="signal peptide" evidence="1">
    <location>
        <begin position="1"/>
        <end position="23"/>
    </location>
</feature>
<accession>A0A913ZMS1</accession>
<organism evidence="2 3">
    <name type="scientific">Patiria miniata</name>
    <name type="common">Bat star</name>
    <name type="synonym">Asterina miniata</name>
    <dbReference type="NCBI Taxonomy" id="46514"/>
    <lineage>
        <taxon>Eukaryota</taxon>
        <taxon>Metazoa</taxon>
        <taxon>Echinodermata</taxon>
        <taxon>Eleutherozoa</taxon>
        <taxon>Asterozoa</taxon>
        <taxon>Asteroidea</taxon>
        <taxon>Valvatacea</taxon>
        <taxon>Valvatida</taxon>
        <taxon>Asterinidae</taxon>
        <taxon>Patiria</taxon>
    </lineage>
</organism>
<dbReference type="EnsemblMetazoa" id="XM_038197114.1">
    <property type="protein sequence ID" value="XP_038053042.1"/>
    <property type="gene ID" value="LOC119725635"/>
</dbReference>
<proteinExistence type="predicted"/>
<dbReference type="OMA" id="MERTHFI"/>
<evidence type="ECO:0000313" key="2">
    <source>
        <dbReference type="EnsemblMetazoa" id="XP_038053042.1"/>
    </source>
</evidence>
<dbReference type="AlphaFoldDB" id="A0A913ZMS1"/>
<sequence length="221" mass="25029">MAVRYVIALSVLMMLLNCDYCSTYKPNITAAGGKGPCVVDACMTEIAKIMQNVIGRDISTFIRRIGYVESQFGAHGNTYRENYHGGIWQLDEDGFLETQAIGSHSYLQGKLDFIKTTLGIDWLKVTWQDMRKPLYSAIASLLYLGNISPIIPPDSDINGQAQYWKDHYNTQSGEGTVQHFTDNVQLLEGPNGPKCHIRRKSGIRTRRRSHARRQNDFFFSL</sequence>
<dbReference type="Proteomes" id="UP000887568">
    <property type="component" value="Unplaced"/>
</dbReference>
<evidence type="ECO:0000256" key="1">
    <source>
        <dbReference type="SAM" id="SignalP"/>
    </source>
</evidence>
<reference evidence="2" key="1">
    <citation type="submission" date="2022-11" db="UniProtKB">
        <authorList>
            <consortium name="EnsemblMetazoa"/>
        </authorList>
    </citation>
    <scope>IDENTIFICATION</scope>
</reference>
<protein>
    <submittedName>
        <fullName evidence="2">Uncharacterized protein</fullName>
    </submittedName>
</protein>